<evidence type="ECO:0000313" key="2">
    <source>
        <dbReference type="Proteomes" id="UP000281549"/>
    </source>
</evidence>
<dbReference type="EMBL" id="ML005050">
    <property type="protein sequence ID" value="RKP20535.1"/>
    <property type="molecule type" value="Genomic_DNA"/>
</dbReference>
<protein>
    <submittedName>
        <fullName evidence="1">Uncharacterized protein</fullName>
    </submittedName>
</protein>
<dbReference type="AlphaFoldDB" id="A0A4P9YLZ7"/>
<evidence type="ECO:0000313" key="1">
    <source>
        <dbReference type="EMBL" id="RKP20535.1"/>
    </source>
</evidence>
<dbReference type="Proteomes" id="UP000281549">
    <property type="component" value="Unassembled WGS sequence"/>
</dbReference>
<accession>A0A4P9YLZ7</accession>
<organism evidence="1 2">
    <name type="scientific">Rozella allomycis (strain CSF55)</name>
    <dbReference type="NCBI Taxonomy" id="988480"/>
    <lineage>
        <taxon>Eukaryota</taxon>
        <taxon>Fungi</taxon>
        <taxon>Fungi incertae sedis</taxon>
        <taxon>Cryptomycota</taxon>
        <taxon>Cryptomycota incertae sedis</taxon>
        <taxon>Rozella</taxon>
    </lineage>
</organism>
<proteinExistence type="predicted"/>
<name>A0A4P9YLZ7_ROZAC</name>
<reference evidence="2" key="1">
    <citation type="journal article" date="2018" name="Nat. Microbiol.">
        <title>Leveraging single-cell genomics to expand the fungal tree of life.</title>
        <authorList>
            <person name="Ahrendt S.R."/>
            <person name="Quandt C.A."/>
            <person name="Ciobanu D."/>
            <person name="Clum A."/>
            <person name="Salamov A."/>
            <person name="Andreopoulos B."/>
            <person name="Cheng J.F."/>
            <person name="Woyke T."/>
            <person name="Pelin A."/>
            <person name="Henrissat B."/>
            <person name="Reynolds N.K."/>
            <person name="Benny G.L."/>
            <person name="Smith M.E."/>
            <person name="James T.Y."/>
            <person name="Grigoriev I.V."/>
        </authorList>
    </citation>
    <scope>NUCLEOTIDE SEQUENCE [LARGE SCALE GENOMIC DNA]</scope>
    <source>
        <strain evidence="2">CSF55</strain>
    </source>
</reference>
<sequence>MECQVHEMTLNLLLQDISAPIVQKPHTFSGRRLICHLKSDKVGHIGRQKAILVTTVDTNKMGVDDFEKYSQVVRIMVPNHFGFASYRLPKPPLSTTHSKTLSNMHSIYFNTVKQSNANTNTFPLPQRLPYMYCNNVKISKGIWFVLQVTSGEEYLNQPERVRT</sequence>
<gene>
    <name evidence="1" type="ORF">ROZALSC1DRAFT_21308</name>
</gene>